<proteinExistence type="predicted"/>
<dbReference type="HOGENOM" id="CLU_1271772_0_0_11"/>
<organism evidence="2 3">
    <name type="scientific">Phycicoccus elongatus Lp2</name>
    <dbReference type="NCBI Taxonomy" id="1193181"/>
    <lineage>
        <taxon>Bacteria</taxon>
        <taxon>Bacillati</taxon>
        <taxon>Actinomycetota</taxon>
        <taxon>Actinomycetes</taxon>
        <taxon>Micrococcales</taxon>
        <taxon>Intrasporangiaceae</taxon>
        <taxon>Phycicoccus</taxon>
    </lineage>
</organism>
<evidence type="ECO:0000313" key="2">
    <source>
        <dbReference type="EMBL" id="CCH68761.1"/>
    </source>
</evidence>
<dbReference type="EMBL" id="CAIZ01000021">
    <property type="protein sequence ID" value="CCH68761.1"/>
    <property type="molecule type" value="Genomic_DNA"/>
</dbReference>
<keyword evidence="1" id="KW-0812">Transmembrane</keyword>
<comment type="caution">
    <text evidence="2">The sequence shown here is derived from an EMBL/GenBank/DDBJ whole genome shotgun (WGS) entry which is preliminary data.</text>
</comment>
<reference evidence="2 3" key="1">
    <citation type="journal article" date="2013" name="ISME J.">
        <title>A metabolic model for members of the genus Tetrasphaera involved in enhanced biological phosphorus removal.</title>
        <authorList>
            <person name="Kristiansen R."/>
            <person name="Nguyen H.T.T."/>
            <person name="Saunders A.M."/>
            <person name="Nielsen J.L."/>
            <person name="Wimmer R."/>
            <person name="Le V.Q."/>
            <person name="McIlroy S.J."/>
            <person name="Petrovski S."/>
            <person name="Seviour R.J."/>
            <person name="Calteau A."/>
            <person name="Nielsen K.L."/>
            <person name="Nielsen P.H."/>
        </authorList>
    </citation>
    <scope>NUCLEOTIDE SEQUENCE [LARGE SCALE GENOMIC DNA]</scope>
    <source>
        <strain evidence="2 3">Lp2</strain>
    </source>
</reference>
<name>N0DZF5_9MICO</name>
<protein>
    <submittedName>
        <fullName evidence="2">Uncharacterized protein</fullName>
    </submittedName>
</protein>
<keyword evidence="1" id="KW-0472">Membrane</keyword>
<sequence length="217" mass="22232">MTTTLKRAAAVLAAVLGLTLTIGGLWLATRVGTSSTATFTGKPQSAGAVLLTPQVLNRVDADVRITATTQGGGKVWLGATTPSDAKAVLGDSARFEASGAQLSGRVLTLRSTGAGATPAIGQADIWRDTAEGTGSTSMTVDQTLAPDAVVVTAEQGKVATVSIAVQRKAWFAQSLIVTLIGLALVAAALLLWRSASHATERHRSADTPRRRDEAATS</sequence>
<dbReference type="OrthoDB" id="4865411at2"/>
<accession>N0DZF5</accession>
<evidence type="ECO:0000256" key="1">
    <source>
        <dbReference type="SAM" id="Phobius"/>
    </source>
</evidence>
<dbReference type="eggNOG" id="ENOG5031HH0">
    <property type="taxonomic scope" value="Bacteria"/>
</dbReference>
<dbReference type="STRING" id="1193181.BN10_1170007"/>
<keyword evidence="1" id="KW-1133">Transmembrane helix</keyword>
<feature type="transmembrane region" description="Helical" evidence="1">
    <location>
        <begin position="170"/>
        <end position="192"/>
    </location>
</feature>
<dbReference type="AlphaFoldDB" id="N0DZF5"/>
<keyword evidence="3" id="KW-1185">Reference proteome</keyword>
<evidence type="ECO:0000313" key="3">
    <source>
        <dbReference type="Proteomes" id="UP000013167"/>
    </source>
</evidence>
<dbReference type="RefSeq" id="WP_010851660.1">
    <property type="nucleotide sequence ID" value="NZ_HF570956.1"/>
</dbReference>
<gene>
    <name evidence="2" type="ORF">BN10_1170007</name>
</gene>
<dbReference type="Proteomes" id="UP000013167">
    <property type="component" value="Unassembled WGS sequence"/>
</dbReference>